<evidence type="ECO:0000313" key="2">
    <source>
        <dbReference type="EMBL" id="PJZ93690.1"/>
    </source>
</evidence>
<evidence type="ECO:0000313" key="1">
    <source>
        <dbReference type="EMBL" id="MDV6235829.1"/>
    </source>
</evidence>
<reference evidence="2" key="1">
    <citation type="submission" date="2017-07" db="EMBL/GenBank/DDBJ databases">
        <title>Leptospira spp. isolated from tropical soils.</title>
        <authorList>
            <person name="Thibeaux R."/>
            <person name="Iraola G."/>
            <person name="Ferres I."/>
            <person name="Bierque E."/>
            <person name="Girault D."/>
            <person name="Soupe-Gilbert M.-E."/>
            <person name="Picardeau M."/>
            <person name="Goarant C."/>
        </authorList>
    </citation>
    <scope>NUCLEOTIDE SEQUENCE [LARGE SCALE GENOMIC DNA]</scope>
    <source>
        <strain evidence="2">ATI7-C-A5</strain>
    </source>
</reference>
<dbReference type="RefSeq" id="WP_100764818.1">
    <property type="nucleotide sequence ID" value="NZ_NPEF02000010.1"/>
</dbReference>
<evidence type="ECO:0008006" key="4">
    <source>
        <dbReference type="Google" id="ProtNLM"/>
    </source>
</evidence>
<sequence>MSGNSKLFGRTVFLEIIPKAGTGKEFRYPPFDFEFETELNGLNLTKVTLYNVNEDTLSLVGTQTKGKKIQYPAATLSAGYKEENGLVVSGEIMDPKWKQDGADRKLEFRISGSVGAWTKAYIMKTYVDLPARTVIADILNQANLKAGRIRLGVNKTINFSANTELGDCIRRFCNLTKSQYWFQDGLIHFDASDPAPKRGSIFLDYTSGLIGVPEKGQKTWKVTSLFRHKFKKNAVVSVKGGGLDSECRIVGGTHKFSTFGDVCYSELEVKPL</sequence>
<proteinExistence type="predicted"/>
<dbReference type="Proteomes" id="UP000232122">
    <property type="component" value="Unassembled WGS sequence"/>
</dbReference>
<accession>A0A2N0BAX0</accession>
<reference evidence="1 3" key="2">
    <citation type="journal article" date="2018" name="Microb. Genom.">
        <title>Deciphering the unexplored Leptospira diversity from soils uncovers genomic evolution to virulence.</title>
        <authorList>
            <person name="Thibeaux R."/>
            <person name="Iraola G."/>
            <person name="Ferres I."/>
            <person name="Bierque E."/>
            <person name="Girault D."/>
            <person name="Soupe-Gilbert M.E."/>
            <person name="Picardeau M."/>
            <person name="Goarant C."/>
        </authorList>
    </citation>
    <scope>NUCLEOTIDE SEQUENCE [LARGE SCALE GENOMIC DNA]</scope>
    <source>
        <strain evidence="1 3">ATI7-C-A5</strain>
    </source>
</reference>
<dbReference type="AlphaFoldDB" id="A0A2N0BAX0"/>
<comment type="caution">
    <text evidence="2">The sequence shown here is derived from an EMBL/GenBank/DDBJ whole genome shotgun (WGS) entry which is preliminary data.</text>
</comment>
<dbReference type="NCBIfam" id="NF047561">
    <property type="entry name" value="orf58_phage_fam"/>
    <property type="match status" value="1"/>
</dbReference>
<gene>
    <name evidence="1" type="ORF">CH379_009340</name>
    <name evidence="2" type="ORF">CH379_06560</name>
</gene>
<protein>
    <recommendedName>
        <fullName evidence="4">Late control protein</fullName>
    </recommendedName>
</protein>
<keyword evidence="3" id="KW-1185">Reference proteome</keyword>
<dbReference type="OrthoDB" id="333410at2"/>
<organism evidence="2">
    <name type="scientific">Leptospira ellisii</name>
    <dbReference type="NCBI Taxonomy" id="2023197"/>
    <lineage>
        <taxon>Bacteria</taxon>
        <taxon>Pseudomonadati</taxon>
        <taxon>Spirochaetota</taxon>
        <taxon>Spirochaetia</taxon>
        <taxon>Leptospirales</taxon>
        <taxon>Leptospiraceae</taxon>
        <taxon>Leptospira</taxon>
    </lineage>
</organism>
<dbReference type="EMBL" id="NPEF01000049">
    <property type="protein sequence ID" value="PJZ93690.1"/>
    <property type="molecule type" value="Genomic_DNA"/>
</dbReference>
<name>A0A2N0BAX0_9LEPT</name>
<evidence type="ECO:0000313" key="3">
    <source>
        <dbReference type="Proteomes" id="UP000232122"/>
    </source>
</evidence>
<reference evidence="1" key="3">
    <citation type="submission" date="2023-10" db="EMBL/GenBank/DDBJ databases">
        <authorList>
            <person name="Picardeau M."/>
            <person name="Thibeaux R."/>
        </authorList>
    </citation>
    <scope>NUCLEOTIDE SEQUENCE</scope>
    <source>
        <strain evidence="1">ATI7-C-A5</strain>
    </source>
</reference>
<dbReference type="EMBL" id="NPEF02000010">
    <property type="protein sequence ID" value="MDV6235829.1"/>
    <property type="molecule type" value="Genomic_DNA"/>
</dbReference>